<accession>A0ABP8Z8Q2</accession>
<dbReference type="RefSeq" id="WP_345313418.1">
    <property type="nucleotide sequence ID" value="NZ_BAABIE010000008.1"/>
</dbReference>
<reference evidence="3" key="1">
    <citation type="journal article" date="2019" name="Int. J. Syst. Evol. Microbiol.">
        <title>The Global Catalogue of Microorganisms (GCM) 10K type strain sequencing project: providing services to taxonomists for standard genome sequencing and annotation.</title>
        <authorList>
            <consortium name="The Broad Institute Genomics Platform"/>
            <consortium name="The Broad Institute Genome Sequencing Center for Infectious Disease"/>
            <person name="Wu L."/>
            <person name="Ma J."/>
        </authorList>
    </citation>
    <scope>NUCLEOTIDE SEQUENCE [LARGE SCALE GENOMIC DNA]</scope>
    <source>
        <strain evidence="3">JCM 18077</strain>
    </source>
</reference>
<feature type="domain" description="Bacterial bifunctional deaminase-reductase C-terminal" evidence="1">
    <location>
        <begin position="8"/>
        <end position="183"/>
    </location>
</feature>
<organism evidence="2 3">
    <name type="scientific">Gordonia alkaliphila</name>
    <dbReference type="NCBI Taxonomy" id="1053547"/>
    <lineage>
        <taxon>Bacteria</taxon>
        <taxon>Bacillati</taxon>
        <taxon>Actinomycetota</taxon>
        <taxon>Actinomycetes</taxon>
        <taxon>Mycobacteriales</taxon>
        <taxon>Gordoniaceae</taxon>
        <taxon>Gordonia</taxon>
    </lineage>
</organism>
<dbReference type="Proteomes" id="UP001500822">
    <property type="component" value="Unassembled WGS sequence"/>
</dbReference>
<keyword evidence="3" id="KW-1185">Reference proteome</keyword>
<dbReference type="InterPro" id="IPR024072">
    <property type="entry name" value="DHFR-like_dom_sf"/>
</dbReference>
<dbReference type="Pfam" id="PF01872">
    <property type="entry name" value="RibD_C"/>
    <property type="match status" value="1"/>
</dbReference>
<proteinExistence type="predicted"/>
<evidence type="ECO:0000313" key="2">
    <source>
        <dbReference type="EMBL" id="GAA4749878.1"/>
    </source>
</evidence>
<gene>
    <name evidence="2" type="ORF">GCM10023217_20310</name>
</gene>
<dbReference type="SUPFAM" id="SSF53597">
    <property type="entry name" value="Dihydrofolate reductase-like"/>
    <property type="match status" value="1"/>
</dbReference>
<dbReference type="EMBL" id="BAABIE010000008">
    <property type="protein sequence ID" value="GAA4749878.1"/>
    <property type="molecule type" value="Genomic_DNA"/>
</dbReference>
<sequence>MSRVRVHNLFISLDGYSAGTYVTEAEPIGKARVLFGDFDDRVIEDVHRVDEPITADRIFTSTWGQGIGAEIKGRRKFGPQTGPWGDDDWRGWWGDAPPFRTPVVVLTHHERAPLAFDNGTVFHFVNAEPAEALAFARDLADGGDIRLGGGPSTVRQFLQADLVDFLHLATVPVVLGEGESIWPGCSGLEERFDVETLVSASGRTHRLFNRR</sequence>
<dbReference type="Gene3D" id="3.40.430.10">
    <property type="entry name" value="Dihydrofolate Reductase, subunit A"/>
    <property type="match status" value="1"/>
</dbReference>
<dbReference type="InterPro" id="IPR002734">
    <property type="entry name" value="RibDG_C"/>
</dbReference>
<protein>
    <submittedName>
        <fullName evidence="2">Dihydrofolate reductase family protein</fullName>
    </submittedName>
</protein>
<comment type="caution">
    <text evidence="2">The sequence shown here is derived from an EMBL/GenBank/DDBJ whole genome shotgun (WGS) entry which is preliminary data.</text>
</comment>
<name>A0ABP8Z8Q2_9ACTN</name>
<evidence type="ECO:0000259" key="1">
    <source>
        <dbReference type="Pfam" id="PF01872"/>
    </source>
</evidence>
<evidence type="ECO:0000313" key="3">
    <source>
        <dbReference type="Proteomes" id="UP001500822"/>
    </source>
</evidence>